<gene>
    <name evidence="2" type="ORF">LX32DRAFT_657787</name>
</gene>
<reference evidence="2" key="1">
    <citation type="submission" date="2021-06" db="EMBL/GenBank/DDBJ databases">
        <title>Comparative genomics, transcriptomics and evolutionary studies reveal genomic signatures of adaptation to plant cell wall in hemibiotrophic fungi.</title>
        <authorList>
            <consortium name="DOE Joint Genome Institute"/>
            <person name="Baroncelli R."/>
            <person name="Diaz J.F."/>
            <person name="Benocci T."/>
            <person name="Peng M."/>
            <person name="Battaglia E."/>
            <person name="Haridas S."/>
            <person name="Andreopoulos W."/>
            <person name="Labutti K."/>
            <person name="Pangilinan J."/>
            <person name="Floch G.L."/>
            <person name="Makela M.R."/>
            <person name="Henrissat B."/>
            <person name="Grigoriev I.V."/>
            <person name="Crouch J.A."/>
            <person name="De Vries R.P."/>
            <person name="Sukno S.A."/>
            <person name="Thon M.R."/>
        </authorList>
    </citation>
    <scope>NUCLEOTIDE SEQUENCE</scope>
    <source>
        <strain evidence="2">MAFF235873</strain>
    </source>
</reference>
<accession>A0AAD9LY20</accession>
<comment type="caution">
    <text evidence="2">The sequence shown here is derived from an EMBL/GenBank/DDBJ whole genome shotgun (WGS) entry which is preliminary data.</text>
</comment>
<organism evidence="2 3">
    <name type="scientific">Colletotrichum zoysiae</name>
    <dbReference type="NCBI Taxonomy" id="1216348"/>
    <lineage>
        <taxon>Eukaryota</taxon>
        <taxon>Fungi</taxon>
        <taxon>Dikarya</taxon>
        <taxon>Ascomycota</taxon>
        <taxon>Pezizomycotina</taxon>
        <taxon>Sordariomycetes</taxon>
        <taxon>Hypocreomycetidae</taxon>
        <taxon>Glomerellales</taxon>
        <taxon>Glomerellaceae</taxon>
        <taxon>Colletotrichum</taxon>
        <taxon>Colletotrichum graminicola species complex</taxon>
    </lineage>
</organism>
<dbReference type="AlphaFoldDB" id="A0AAD9LY20"/>
<protein>
    <submittedName>
        <fullName evidence="2">Uncharacterized protein</fullName>
    </submittedName>
</protein>
<evidence type="ECO:0000313" key="2">
    <source>
        <dbReference type="EMBL" id="KAK2022333.1"/>
    </source>
</evidence>
<dbReference type="Proteomes" id="UP001232148">
    <property type="component" value="Unassembled WGS sequence"/>
</dbReference>
<dbReference type="EMBL" id="MU843048">
    <property type="protein sequence ID" value="KAK2022333.1"/>
    <property type="molecule type" value="Genomic_DNA"/>
</dbReference>
<evidence type="ECO:0000313" key="3">
    <source>
        <dbReference type="Proteomes" id="UP001232148"/>
    </source>
</evidence>
<evidence type="ECO:0000256" key="1">
    <source>
        <dbReference type="SAM" id="MobiDB-lite"/>
    </source>
</evidence>
<sequence>MARHIRRPCLPSCLPARPPACPPVDVVVEEEQEVNCFMRCWGGGRVYAFPVRISALSLDGSGDATSVSFAMSRTKYHVPTYQFANDKPPAVIHIAAALSSAVSRATQGVTLPVVASYIAMKTVRAGARRGMGRAHSPESRGQESSLGTEQRIPTGEK</sequence>
<feature type="region of interest" description="Disordered" evidence="1">
    <location>
        <begin position="128"/>
        <end position="157"/>
    </location>
</feature>
<proteinExistence type="predicted"/>
<name>A0AAD9LY20_9PEZI</name>
<keyword evidence="3" id="KW-1185">Reference proteome</keyword>